<keyword evidence="3" id="KW-0479">Metal-binding</keyword>
<evidence type="ECO:0000259" key="5">
    <source>
        <dbReference type="Pfam" id="PF01814"/>
    </source>
</evidence>
<evidence type="ECO:0000313" key="7">
    <source>
        <dbReference type="Proteomes" id="UP000001868"/>
    </source>
</evidence>
<dbReference type="Gene3D" id="1.20.120.520">
    <property type="entry name" value="nmb1532 protein domain like"/>
    <property type="match status" value="1"/>
</dbReference>
<sequence length="217" mass="24680">MTLETTLVRDIAVTRPGATAVLRRHRIDFCCNGGLSLAEAAARRDVDLGAVARELEALTPEPRTTPEQPEALIEHILKRFHEVHRREFPEAIRMARRVEAVHRANTDCPHGLADHLAQMSEDLESHQQKEERMLFPMMLAGGRGMTGLPIRRMLVEHEEVGAQLERLAELTGEFEPPQGACTTWRALYQACRKLDEDLREHMHLENNVLFPQFARAL</sequence>
<evidence type="ECO:0000256" key="1">
    <source>
        <dbReference type="ARBA" id="ARBA00004496"/>
    </source>
</evidence>
<dbReference type="STRING" id="450851.PHZ_c1196"/>
<dbReference type="GO" id="GO:0005737">
    <property type="term" value="C:cytoplasm"/>
    <property type="evidence" value="ECO:0007669"/>
    <property type="project" value="UniProtKB-SubCell"/>
</dbReference>
<keyword evidence="4" id="KW-0408">Iron</keyword>
<dbReference type="InterPro" id="IPR012312">
    <property type="entry name" value="Hemerythrin-like"/>
</dbReference>
<dbReference type="Pfam" id="PF04405">
    <property type="entry name" value="ScdA_N"/>
    <property type="match status" value="1"/>
</dbReference>
<reference evidence="6 7" key="1">
    <citation type="journal article" date="2008" name="BMC Genomics">
        <title>Complete genome of Phenylobacterium zucineum - a novel facultative intracellular bacterium isolated from human erythroleukemia cell line K562.</title>
        <authorList>
            <person name="Luo Y."/>
            <person name="Xu X."/>
            <person name="Ding Z."/>
            <person name="Liu Z."/>
            <person name="Zhang B."/>
            <person name="Yan Z."/>
            <person name="Sun J."/>
            <person name="Hu S."/>
            <person name="Hu X."/>
        </authorList>
    </citation>
    <scope>NUCLEOTIDE SEQUENCE [LARGE SCALE GENOMIC DNA]</scope>
    <source>
        <strain evidence="6 7">HLK1</strain>
    </source>
</reference>
<feature type="domain" description="Hemerythrin-like" evidence="5">
    <location>
        <begin position="74"/>
        <end position="212"/>
    </location>
</feature>
<dbReference type="GO" id="GO:0046872">
    <property type="term" value="F:metal ion binding"/>
    <property type="evidence" value="ECO:0007669"/>
    <property type="project" value="UniProtKB-KW"/>
</dbReference>
<dbReference type="EMBL" id="CP000747">
    <property type="protein sequence ID" value="ACG77610.1"/>
    <property type="molecule type" value="Genomic_DNA"/>
</dbReference>
<dbReference type="PANTHER" id="PTHR36438:SF1">
    <property type="entry name" value="IRON-SULFUR CLUSTER REPAIR PROTEIN YTFE"/>
    <property type="match status" value="1"/>
</dbReference>
<evidence type="ECO:0000256" key="2">
    <source>
        <dbReference type="ARBA" id="ARBA00022490"/>
    </source>
</evidence>
<dbReference type="eggNOG" id="COG2846">
    <property type="taxonomic scope" value="Bacteria"/>
</dbReference>
<keyword evidence="2" id="KW-0963">Cytoplasm</keyword>
<dbReference type="AlphaFoldDB" id="B4R8I3"/>
<dbReference type="KEGG" id="pzu:PHZ_c1196"/>
<dbReference type="HOGENOM" id="CLU_076075_2_0_5"/>
<protein>
    <submittedName>
        <fullName evidence="6">Regulator of cell morphogenesis and NO signaling</fullName>
    </submittedName>
</protein>
<evidence type="ECO:0000313" key="6">
    <source>
        <dbReference type="EMBL" id="ACG77610.1"/>
    </source>
</evidence>
<dbReference type="Pfam" id="PF01814">
    <property type="entry name" value="Hemerythrin"/>
    <property type="match status" value="1"/>
</dbReference>
<evidence type="ECO:0000256" key="3">
    <source>
        <dbReference type="ARBA" id="ARBA00022723"/>
    </source>
</evidence>
<dbReference type="Proteomes" id="UP000001868">
    <property type="component" value="Chromosome"/>
</dbReference>
<accession>B4R8I3</accession>
<comment type="subcellular location">
    <subcellularLocation>
        <location evidence="1">Cytoplasm</location>
    </subcellularLocation>
</comment>
<dbReference type="PANTHER" id="PTHR36438">
    <property type="entry name" value="IRON-SULFUR CLUSTER REPAIR PROTEIN YTFE"/>
    <property type="match status" value="1"/>
</dbReference>
<dbReference type="NCBIfam" id="TIGR03652">
    <property type="entry name" value="FeS_repair_RIC"/>
    <property type="match status" value="1"/>
</dbReference>
<dbReference type="CDD" id="cd12108">
    <property type="entry name" value="Hr-like"/>
    <property type="match status" value="1"/>
</dbReference>
<dbReference type="InterPro" id="IPR019903">
    <property type="entry name" value="RIC_family"/>
</dbReference>
<proteinExistence type="predicted"/>
<dbReference type="RefSeq" id="WP_012521755.1">
    <property type="nucleotide sequence ID" value="NC_011144.1"/>
</dbReference>
<gene>
    <name evidence="6" type="ordered locus">PHZ_c1196</name>
</gene>
<organism evidence="6 7">
    <name type="scientific">Phenylobacterium zucineum (strain HLK1)</name>
    <dbReference type="NCBI Taxonomy" id="450851"/>
    <lineage>
        <taxon>Bacteria</taxon>
        <taxon>Pseudomonadati</taxon>
        <taxon>Pseudomonadota</taxon>
        <taxon>Alphaproteobacteria</taxon>
        <taxon>Caulobacterales</taxon>
        <taxon>Caulobacteraceae</taxon>
        <taxon>Phenylobacterium</taxon>
    </lineage>
</organism>
<dbReference type="OrthoDB" id="9797132at2"/>
<evidence type="ECO:0000256" key="4">
    <source>
        <dbReference type="ARBA" id="ARBA00023004"/>
    </source>
</evidence>
<name>B4R8I3_PHEZH</name>
<keyword evidence="7" id="KW-1185">Reference proteome</keyword>